<proteinExistence type="inferred from homology"/>
<dbReference type="AlphaFoldDB" id="A0AAI9X0F2"/>
<keyword evidence="3" id="KW-1185">Reference proteome</keyword>
<comment type="similarity">
    <text evidence="1">Belongs to the RCAN family.</text>
</comment>
<dbReference type="Pfam" id="PF04847">
    <property type="entry name" value="Calcipressin"/>
    <property type="match status" value="1"/>
</dbReference>
<dbReference type="PANTHER" id="PTHR10300:SF14">
    <property type="entry name" value="PROTEIN SARAH"/>
    <property type="match status" value="1"/>
</dbReference>
<dbReference type="GeneID" id="73377724"/>
<dbReference type="EMBL" id="JAHUZD010000017">
    <property type="protein sequence ID" value="KAI3407119.1"/>
    <property type="molecule type" value="Genomic_DNA"/>
</dbReference>
<dbReference type="InterPro" id="IPR006931">
    <property type="entry name" value="Calcipressin"/>
</dbReference>
<evidence type="ECO:0000313" key="2">
    <source>
        <dbReference type="EMBL" id="KAI3407119.1"/>
    </source>
</evidence>
<reference evidence="2" key="1">
    <citation type="journal article" date="2022" name="DNA Res.">
        <title>Genome analysis of five recently described species of the CUG-Ser clade uncovers Candida theae as a new hybrid lineage with pathogenic potential in the Candida parapsilosis species complex.</title>
        <authorList>
            <person name="Mixao V."/>
            <person name="Del Olmo V."/>
            <person name="Hegedusova E."/>
            <person name="Saus E."/>
            <person name="Pryszcz L."/>
            <person name="Cillingova A."/>
            <person name="Nosek J."/>
            <person name="Gabaldon T."/>
        </authorList>
    </citation>
    <scope>NUCLEOTIDE SEQUENCE</scope>
    <source>
        <strain evidence="2">CBS 10844</strain>
    </source>
</reference>
<dbReference type="GO" id="GO:0008597">
    <property type="term" value="F:calcium-dependent protein serine/threonine phosphatase regulator activity"/>
    <property type="evidence" value="ECO:0007669"/>
    <property type="project" value="TreeGrafter"/>
</dbReference>
<evidence type="ECO:0000313" key="3">
    <source>
        <dbReference type="Proteomes" id="UP001202479"/>
    </source>
</evidence>
<gene>
    <name evidence="2" type="ORF">KGF56_000107</name>
</gene>
<dbReference type="GO" id="GO:0005634">
    <property type="term" value="C:nucleus"/>
    <property type="evidence" value="ECO:0007669"/>
    <property type="project" value="TreeGrafter"/>
</dbReference>
<comment type="caution">
    <text evidence="2">The sequence shown here is derived from an EMBL/GenBank/DDBJ whole genome shotgun (WGS) entry which is preliminary data.</text>
</comment>
<dbReference type="Proteomes" id="UP001202479">
    <property type="component" value="Unassembled WGS sequence"/>
</dbReference>
<protein>
    <submittedName>
        <fullName evidence="2">Uncharacterized protein</fullName>
    </submittedName>
</protein>
<accession>A0AAI9X0F2</accession>
<organism evidence="2 3">
    <name type="scientific">Candida oxycetoniae</name>
    <dbReference type="NCBI Taxonomy" id="497107"/>
    <lineage>
        <taxon>Eukaryota</taxon>
        <taxon>Fungi</taxon>
        <taxon>Dikarya</taxon>
        <taxon>Ascomycota</taxon>
        <taxon>Saccharomycotina</taxon>
        <taxon>Pichiomycetes</taxon>
        <taxon>Debaryomycetaceae</taxon>
        <taxon>Candida/Lodderomyces clade</taxon>
        <taxon>Candida</taxon>
    </lineage>
</organism>
<name>A0AAI9X0F2_9ASCO</name>
<dbReference type="GO" id="GO:0005737">
    <property type="term" value="C:cytoplasm"/>
    <property type="evidence" value="ECO:0007669"/>
    <property type="project" value="TreeGrafter"/>
</dbReference>
<sequence>MRRPTNSLILTNLEEKVLENPQELIDFLCEDEDYIVEFICLCKLSRIVLICETSSIAQSIKQKIGNDMRWRYIKVSFSMKDNAFDVSKQDLEVGRREDKNYLELPHDLDVKRFLISPPMSPRSGWDNWNKTEEGPNEKAIYSPEELSEILWERLGGEESKLVRRYNETSRETINYEIERELLFEGIENGVPAIVLDSVGKCEVEENMPKTSMPPVEPK</sequence>
<dbReference type="RefSeq" id="XP_049182864.1">
    <property type="nucleotide sequence ID" value="XM_049322153.1"/>
</dbReference>
<evidence type="ECO:0000256" key="1">
    <source>
        <dbReference type="ARBA" id="ARBA00008209"/>
    </source>
</evidence>
<dbReference type="PANTHER" id="PTHR10300">
    <property type="entry name" value="CALCIPRESSIN"/>
    <property type="match status" value="1"/>
</dbReference>
<dbReference type="GO" id="GO:0019722">
    <property type="term" value="P:calcium-mediated signaling"/>
    <property type="evidence" value="ECO:0007669"/>
    <property type="project" value="InterPro"/>
</dbReference>